<dbReference type="OrthoDB" id="424943at2"/>
<evidence type="ECO:0000259" key="2">
    <source>
        <dbReference type="Pfam" id="PF13581"/>
    </source>
</evidence>
<dbReference type="PANTHER" id="PTHR35526:SF3">
    <property type="entry name" value="ANTI-SIGMA-F FACTOR RSBW"/>
    <property type="match status" value="1"/>
</dbReference>
<dbReference type="InterPro" id="IPR003594">
    <property type="entry name" value="HATPase_dom"/>
</dbReference>
<dbReference type="AlphaFoldDB" id="A0A1E5QK41"/>
<proteinExistence type="predicted"/>
<gene>
    <name evidence="3" type="ORF">BH720_11595</name>
</gene>
<keyword evidence="1" id="KW-0418">Kinase</keyword>
<dbReference type="CDD" id="cd16936">
    <property type="entry name" value="HATPase_RsbW-like"/>
    <property type="match status" value="1"/>
</dbReference>
<dbReference type="GO" id="GO:0004674">
    <property type="term" value="F:protein serine/threonine kinase activity"/>
    <property type="evidence" value="ECO:0007669"/>
    <property type="project" value="UniProtKB-KW"/>
</dbReference>
<dbReference type="EMBL" id="MJGC01000057">
    <property type="protein sequence ID" value="OEJ74978.1"/>
    <property type="molecule type" value="Genomic_DNA"/>
</dbReference>
<evidence type="ECO:0000313" key="3">
    <source>
        <dbReference type="EMBL" id="OEJ74978.1"/>
    </source>
</evidence>
<dbReference type="Gene3D" id="3.30.565.10">
    <property type="entry name" value="Histidine kinase-like ATPase, C-terminal domain"/>
    <property type="match status" value="1"/>
</dbReference>
<accession>A0A1E5QK41</accession>
<dbReference type="Pfam" id="PF13581">
    <property type="entry name" value="HATPase_c_2"/>
    <property type="match status" value="1"/>
</dbReference>
<dbReference type="RefSeq" id="WP_069967366.1">
    <property type="nucleotide sequence ID" value="NZ_CM124774.1"/>
</dbReference>
<dbReference type="PANTHER" id="PTHR35526">
    <property type="entry name" value="ANTI-SIGMA-F FACTOR RSBW-RELATED"/>
    <property type="match status" value="1"/>
</dbReference>
<reference evidence="3" key="1">
    <citation type="submission" date="2016-09" db="EMBL/GenBank/DDBJ databases">
        <title>Draft genome of thermotolerant cyanobacterium Desertifilum sp. strain IPPAS B-1220.</title>
        <authorList>
            <person name="Sinetova M.A."/>
            <person name="Bolakhan K."/>
            <person name="Zayadan B.K."/>
            <person name="Mironov K.S."/>
            <person name="Ustinova V."/>
            <person name="Kupriyanova E.V."/>
            <person name="Sidorov R.A."/>
            <person name="Skrypnik A.N."/>
            <person name="Gogoleva N.E."/>
            <person name="Gogolev Y.V."/>
            <person name="Los D.A."/>
        </authorList>
    </citation>
    <scope>NUCLEOTIDE SEQUENCE [LARGE SCALE GENOMIC DNA]</scope>
    <source>
        <strain evidence="3">IPPAS B-1220</strain>
    </source>
</reference>
<organism evidence="3">
    <name type="scientific">Desertifilum tharense IPPAS B-1220</name>
    <dbReference type="NCBI Taxonomy" id="1781255"/>
    <lineage>
        <taxon>Bacteria</taxon>
        <taxon>Bacillati</taxon>
        <taxon>Cyanobacteriota</taxon>
        <taxon>Cyanophyceae</taxon>
        <taxon>Desertifilales</taxon>
        <taxon>Desertifilaceae</taxon>
        <taxon>Desertifilum</taxon>
    </lineage>
</organism>
<keyword evidence="1" id="KW-0808">Transferase</keyword>
<feature type="domain" description="Histidine kinase/HSP90-like ATPase" evidence="2">
    <location>
        <begin position="16"/>
        <end position="137"/>
    </location>
</feature>
<dbReference type="InterPro" id="IPR036890">
    <property type="entry name" value="HATPase_C_sf"/>
</dbReference>
<dbReference type="STRING" id="1781255.BH720_11595"/>
<evidence type="ECO:0000256" key="1">
    <source>
        <dbReference type="ARBA" id="ARBA00022527"/>
    </source>
</evidence>
<sequence>MLQQAYLTVKSDLSLLNQVQEWFEQFWEDNLQERVWPENQLYRLQLALAEGFTNAVRHAHHNLSPETPIDLELTLWEDRLEIRIWDRGQPFNPDGLTEPEPGELREGGYGWFLLRRLADRVRYERYPDDRNCLSIVKQLLGVSKS</sequence>
<dbReference type="SUPFAM" id="SSF55874">
    <property type="entry name" value="ATPase domain of HSP90 chaperone/DNA topoisomerase II/histidine kinase"/>
    <property type="match status" value="1"/>
</dbReference>
<name>A0A1E5QK41_9CYAN</name>
<dbReference type="InterPro" id="IPR050267">
    <property type="entry name" value="Anti-sigma-factor_SerPK"/>
</dbReference>
<comment type="caution">
    <text evidence="3">The sequence shown here is derived from an EMBL/GenBank/DDBJ whole genome shotgun (WGS) entry which is preliminary data.</text>
</comment>
<protein>
    <submittedName>
        <fullName evidence="3">ATPase</fullName>
    </submittedName>
</protein>
<keyword evidence="1" id="KW-0723">Serine/threonine-protein kinase</keyword>